<protein>
    <recommendedName>
        <fullName evidence="3">Abortive infection Abi-like protein</fullName>
    </recommendedName>
</protein>
<evidence type="ECO:0000313" key="1">
    <source>
        <dbReference type="EMBL" id="MFC4631287.1"/>
    </source>
</evidence>
<dbReference type="EMBL" id="JBHSFI010000008">
    <property type="protein sequence ID" value="MFC4631287.1"/>
    <property type="molecule type" value="Genomic_DNA"/>
</dbReference>
<sequence>MTGTWRPMGQSAEEAGGLHEGIPEWMVRSLWEWIQNRVQPYSNGGRRRLRPEVVDRFERIRRAGDPITEEFERIGLTALQVGWTIKRDILPFVDYLIHELGTAGDSKALDSLERILVESGSAWTVGTRDGQPGLERRVPLGVQEVAEHAMVTAGRAGERLSEAWHATFGVSPNPTLAYALAVRAVEDATIQRVVPSQKDPTLGHVIGQLRNDSDWGLPLTREDPSAPTSETIVRMAKALWKGHHDRHGGDPNAPKSVSQEEAEAAVLLAVSLVHWFSSGAAARR</sequence>
<gene>
    <name evidence="1" type="ORF">ACFO6V_23780</name>
</gene>
<organism evidence="1 2">
    <name type="scientific">Promicromonospora alba</name>
    <dbReference type="NCBI Taxonomy" id="1616110"/>
    <lineage>
        <taxon>Bacteria</taxon>
        <taxon>Bacillati</taxon>
        <taxon>Actinomycetota</taxon>
        <taxon>Actinomycetes</taxon>
        <taxon>Micrococcales</taxon>
        <taxon>Promicromonosporaceae</taxon>
        <taxon>Promicromonospora</taxon>
    </lineage>
</organism>
<evidence type="ECO:0000313" key="2">
    <source>
        <dbReference type="Proteomes" id="UP001596011"/>
    </source>
</evidence>
<name>A0ABV9HNA1_9MICO</name>
<proteinExistence type="predicted"/>
<evidence type="ECO:0008006" key="3">
    <source>
        <dbReference type="Google" id="ProtNLM"/>
    </source>
</evidence>
<comment type="caution">
    <text evidence="1">The sequence shown here is derived from an EMBL/GenBank/DDBJ whole genome shotgun (WGS) entry which is preliminary data.</text>
</comment>
<reference evidence="2" key="1">
    <citation type="journal article" date="2019" name="Int. J. Syst. Evol. Microbiol.">
        <title>The Global Catalogue of Microorganisms (GCM) 10K type strain sequencing project: providing services to taxonomists for standard genome sequencing and annotation.</title>
        <authorList>
            <consortium name="The Broad Institute Genomics Platform"/>
            <consortium name="The Broad Institute Genome Sequencing Center for Infectious Disease"/>
            <person name="Wu L."/>
            <person name="Ma J."/>
        </authorList>
    </citation>
    <scope>NUCLEOTIDE SEQUENCE [LARGE SCALE GENOMIC DNA]</scope>
    <source>
        <strain evidence="2">CCUG 42722</strain>
    </source>
</reference>
<accession>A0ABV9HNA1</accession>
<dbReference type="RefSeq" id="WP_377140335.1">
    <property type="nucleotide sequence ID" value="NZ_JBHSFI010000008.1"/>
</dbReference>
<dbReference type="Proteomes" id="UP001596011">
    <property type="component" value="Unassembled WGS sequence"/>
</dbReference>
<keyword evidence="2" id="KW-1185">Reference proteome</keyword>